<dbReference type="FunFam" id="1.10.840.10:FF:000009">
    <property type="entry name" value="rap guanine nucleotide exchange factor 1"/>
    <property type="match status" value="1"/>
</dbReference>
<sequence length="987" mass="110901">MSGRIEKADSQRSHLSSFTMKLKDKFHSPKIIKRTPSKKGKPADLTVKTEEKPVNKTLSRLEEQEKEVVNALRYFKTIVDKMAVDKMVLVMLPGSASKVLEAILPLVQADTHSQQSTAISSCYSRVYQSLANLIRWSDQVMLEGVNCEDKEMVATVKDVIKAVLDGVKELVRLMIEKQERPSPTSPVKPVLPACKSDSSQDLPLSERELEILSKTPEPSKEVPVDCVETDELAPPKPPLPGIRVMDNSPPPALPPKKRQSAPSPTRVAVVAPMSRATSGSSIPLGTSTQDFEVNCYAHRRLSGGSQSYGGESPRLSPCSSIGKLSKSDEQLSSLDRDSGQCSRNTSCETLDNYDPDYEFLQQDLSSADQVLGQGTGVLSPLPESLGESGSPFHGQHFQLPSNNPHNSEASHPAAIETPPALPEKKRRSATSHASDGSRICYERHPSQYDNISEDDLLLPPSTPFAAISPFQAGNTSQVDFLTDFGAAECDDIPEKPPPLPEKKNKHMMTYMRFVEDYSEPQPSVFYQTPQNEQIYQQKNKHLREVYGFNDSFSGPDTGIERAPPPALPPKQRQLESPLLGDGHQRASSPCVPGSESQETTERPPNSTEGVDEEEQEAEENEETDELSLVDHNEIMARLTLKQEGDDGPDVRGGSGDILLVHATETDRKDLVLYCEAFLTTYRTFISPEELIQKLQYRYERFCHFQDTFKQRVSKNTFFVLVRVVDELCLVELTDEILKLLMELVFRLVCKGELSLARVLRKNILEKVDNKRVQSHCNSAMRPLAARGVAARPGTLHDFHSHEIAEQLTLLDAELFYKIEIPEVLLWAKEQNEEKSPNLTQFTEHFNNMSYWVRSIIMLQEKAQDRERLLLKFIKIMKHLRKLNNFNSYLAILSALDSAPIRRLEWQKQTSEGLAEYCTLIDSSSSFRAYRAALSDVEPPCIPYLGLILQDLTFVHLGNPDHIDGKVNFSKRWQQFNILDSMRRFQQV</sequence>
<feature type="compositionally biased region" description="Polar residues" evidence="4">
    <location>
        <begin position="594"/>
        <end position="607"/>
    </location>
</feature>
<evidence type="ECO:0000313" key="7">
    <source>
        <dbReference type="EMBL" id="KAG9472174.1"/>
    </source>
</evidence>
<feature type="domain" description="Ras-GEF" evidence="5">
    <location>
        <begin position="799"/>
        <end position="987"/>
    </location>
</feature>
<dbReference type="PANTHER" id="PTHR23113">
    <property type="entry name" value="GUANINE NUCLEOTIDE EXCHANGE FACTOR"/>
    <property type="match status" value="1"/>
</dbReference>
<evidence type="ECO:0000259" key="5">
    <source>
        <dbReference type="PROSITE" id="PS50009"/>
    </source>
</evidence>
<reference evidence="7" key="1">
    <citation type="thesis" date="2020" institute="ProQuest LLC" country="789 East Eisenhower Parkway, Ann Arbor, MI, USA">
        <title>Comparative Genomics and Chromosome Evolution.</title>
        <authorList>
            <person name="Mudd A.B."/>
        </authorList>
    </citation>
    <scope>NUCLEOTIDE SEQUENCE</scope>
    <source>
        <strain evidence="7">HN-11 Male</strain>
        <tissue evidence="7">Kidney and liver</tissue>
    </source>
</reference>
<dbReference type="PROSITE" id="PS00720">
    <property type="entry name" value="RASGEF"/>
    <property type="match status" value="1"/>
</dbReference>
<dbReference type="Gene3D" id="1.10.840.10">
    <property type="entry name" value="Ras guanine-nucleotide exchange factors catalytic domain"/>
    <property type="match status" value="1"/>
</dbReference>
<evidence type="ECO:0000256" key="1">
    <source>
        <dbReference type="ARBA" id="ARBA00022658"/>
    </source>
</evidence>
<keyword evidence="1 3" id="KW-0344">Guanine-nucleotide releasing factor</keyword>
<dbReference type="PROSITE" id="PS50009">
    <property type="entry name" value="RASGEF_CAT"/>
    <property type="match status" value="1"/>
</dbReference>
<dbReference type="SUPFAM" id="SSF48366">
    <property type="entry name" value="Ras GEF"/>
    <property type="match status" value="1"/>
</dbReference>
<feature type="region of interest" description="Disordered" evidence="4">
    <location>
        <begin position="547"/>
        <end position="630"/>
    </location>
</feature>
<dbReference type="InterPro" id="IPR001895">
    <property type="entry name" value="RASGEF_cat_dom"/>
</dbReference>
<evidence type="ECO:0000256" key="4">
    <source>
        <dbReference type="SAM" id="MobiDB-lite"/>
    </source>
</evidence>
<feature type="compositionally biased region" description="Acidic residues" evidence="4">
    <location>
        <begin position="609"/>
        <end position="627"/>
    </location>
</feature>
<dbReference type="CDD" id="cd06224">
    <property type="entry name" value="REM"/>
    <property type="match status" value="1"/>
</dbReference>
<evidence type="ECO:0000313" key="8">
    <source>
        <dbReference type="Proteomes" id="UP000770717"/>
    </source>
</evidence>
<gene>
    <name evidence="7" type="ORF">GDO78_020999</name>
</gene>
<feature type="region of interest" description="Disordered" evidence="4">
    <location>
        <begin position="303"/>
        <end position="344"/>
    </location>
</feature>
<feature type="compositionally biased region" description="Polar residues" evidence="4">
    <location>
        <begin position="398"/>
        <end position="409"/>
    </location>
</feature>
<dbReference type="OrthoDB" id="25179at2759"/>
<dbReference type="InterPro" id="IPR000651">
    <property type="entry name" value="Ras-like_Gua-exchang_fac_N"/>
</dbReference>
<feature type="compositionally biased region" description="Basic and acidic residues" evidence="4">
    <location>
        <begin position="325"/>
        <end position="338"/>
    </location>
</feature>
<dbReference type="InterPro" id="IPR008937">
    <property type="entry name" value="Ras-like_GEF"/>
</dbReference>
<name>A0A8J6K1U7_ELECQ</name>
<dbReference type="SMART" id="SM00147">
    <property type="entry name" value="RasGEF"/>
    <property type="match status" value="1"/>
</dbReference>
<dbReference type="Proteomes" id="UP000770717">
    <property type="component" value="Unassembled WGS sequence"/>
</dbReference>
<dbReference type="InterPro" id="IPR036964">
    <property type="entry name" value="RASGEF_cat_dom_sf"/>
</dbReference>
<dbReference type="GO" id="GO:0007265">
    <property type="term" value="P:Ras protein signal transduction"/>
    <property type="evidence" value="ECO:0007669"/>
    <property type="project" value="TreeGrafter"/>
</dbReference>
<evidence type="ECO:0000256" key="2">
    <source>
        <dbReference type="ARBA" id="ARBA00083313"/>
    </source>
</evidence>
<dbReference type="EMBL" id="WNTK01000071">
    <property type="protein sequence ID" value="KAG9472174.1"/>
    <property type="molecule type" value="Genomic_DNA"/>
</dbReference>
<comment type="caution">
    <text evidence="7">The sequence shown here is derived from an EMBL/GenBank/DDBJ whole genome shotgun (WGS) entry which is preliminary data.</text>
</comment>
<dbReference type="Gene3D" id="1.20.870.10">
    <property type="entry name" value="Son of sevenless (SoS) protein Chain: S domain 1"/>
    <property type="match status" value="1"/>
</dbReference>
<accession>A0A8J6K1U7</accession>
<feature type="region of interest" description="Disordered" evidence="4">
    <location>
        <begin position="178"/>
        <end position="267"/>
    </location>
</feature>
<protein>
    <recommendedName>
        <fullName evidence="2">CRK SH3-binding GNRP</fullName>
    </recommendedName>
</protein>
<dbReference type="InterPro" id="IPR019804">
    <property type="entry name" value="Ras_G-nucl-exch_fac_CS"/>
</dbReference>
<proteinExistence type="predicted"/>
<dbReference type="GO" id="GO:0005886">
    <property type="term" value="C:plasma membrane"/>
    <property type="evidence" value="ECO:0007669"/>
    <property type="project" value="TreeGrafter"/>
</dbReference>
<dbReference type="AlphaFoldDB" id="A0A8J6K1U7"/>
<dbReference type="CDD" id="cd00155">
    <property type="entry name" value="RasGEF"/>
    <property type="match status" value="1"/>
</dbReference>
<dbReference type="PANTHER" id="PTHR23113:SF224">
    <property type="entry name" value="RAP GUANINE NUCLEOTIDE EXCHANGE FACTOR 1"/>
    <property type="match status" value="1"/>
</dbReference>
<dbReference type="PROSITE" id="PS50212">
    <property type="entry name" value="RASGEF_NTER"/>
    <property type="match status" value="1"/>
</dbReference>
<evidence type="ECO:0000259" key="6">
    <source>
        <dbReference type="PROSITE" id="PS50212"/>
    </source>
</evidence>
<dbReference type="InterPro" id="IPR023578">
    <property type="entry name" value="Ras_GEF_dom_sf"/>
</dbReference>
<feature type="region of interest" description="Disordered" evidence="4">
    <location>
        <begin position="373"/>
        <end position="442"/>
    </location>
</feature>
<dbReference type="SMART" id="SM00229">
    <property type="entry name" value="RasGEFN"/>
    <property type="match status" value="1"/>
</dbReference>
<dbReference type="Pfam" id="PF00617">
    <property type="entry name" value="RasGEF"/>
    <property type="match status" value="1"/>
</dbReference>
<feature type="domain" description="N-terminal Ras-GEF" evidence="6">
    <location>
        <begin position="646"/>
        <end position="768"/>
    </location>
</feature>
<organism evidence="7 8">
    <name type="scientific">Eleutherodactylus coqui</name>
    <name type="common">Puerto Rican coqui</name>
    <dbReference type="NCBI Taxonomy" id="57060"/>
    <lineage>
        <taxon>Eukaryota</taxon>
        <taxon>Metazoa</taxon>
        <taxon>Chordata</taxon>
        <taxon>Craniata</taxon>
        <taxon>Vertebrata</taxon>
        <taxon>Euteleostomi</taxon>
        <taxon>Amphibia</taxon>
        <taxon>Batrachia</taxon>
        <taxon>Anura</taxon>
        <taxon>Neobatrachia</taxon>
        <taxon>Hyloidea</taxon>
        <taxon>Eleutherodactylidae</taxon>
        <taxon>Eleutherodactylinae</taxon>
        <taxon>Eleutherodactylus</taxon>
        <taxon>Eleutherodactylus</taxon>
    </lineage>
</organism>
<keyword evidence="8" id="KW-1185">Reference proteome</keyword>
<evidence type="ECO:0000256" key="3">
    <source>
        <dbReference type="PROSITE-ProRule" id="PRU00168"/>
    </source>
</evidence>
<dbReference type="GO" id="GO:0005085">
    <property type="term" value="F:guanyl-nucleotide exchange factor activity"/>
    <property type="evidence" value="ECO:0007669"/>
    <property type="project" value="UniProtKB-KW"/>
</dbReference>
<feature type="compositionally biased region" description="Basic and acidic residues" evidence="4">
    <location>
        <begin position="204"/>
        <end position="223"/>
    </location>
</feature>
<dbReference type="Pfam" id="PF00618">
    <property type="entry name" value="RasGEF_N"/>
    <property type="match status" value="1"/>
</dbReference>